<keyword evidence="4 5" id="KW-0472">Membrane</keyword>
<protein>
    <recommendedName>
        <fullName evidence="6">G-protein coupled receptors family 1 profile domain-containing protein</fullName>
    </recommendedName>
</protein>
<evidence type="ECO:0000256" key="3">
    <source>
        <dbReference type="ARBA" id="ARBA00022989"/>
    </source>
</evidence>
<accession>A0ABN8LC07</accession>
<dbReference type="Gene3D" id="1.20.1070.10">
    <property type="entry name" value="Rhodopsin 7-helix transmembrane proteins"/>
    <property type="match status" value="1"/>
</dbReference>
<keyword evidence="3 5" id="KW-1133">Transmembrane helix</keyword>
<feature type="transmembrane region" description="Helical" evidence="5">
    <location>
        <begin position="123"/>
        <end position="143"/>
    </location>
</feature>
<evidence type="ECO:0000313" key="7">
    <source>
        <dbReference type="EMBL" id="CAH3013622.1"/>
    </source>
</evidence>
<dbReference type="CDD" id="cd00637">
    <property type="entry name" value="7tm_classA_rhodopsin-like"/>
    <property type="match status" value="1"/>
</dbReference>
<evidence type="ECO:0000259" key="6">
    <source>
        <dbReference type="PROSITE" id="PS50262"/>
    </source>
</evidence>
<dbReference type="PROSITE" id="PS50262">
    <property type="entry name" value="G_PROTEIN_RECEP_F1_2"/>
    <property type="match status" value="1"/>
</dbReference>
<reference evidence="7 8" key="1">
    <citation type="submission" date="2022-05" db="EMBL/GenBank/DDBJ databases">
        <authorList>
            <consortium name="Genoscope - CEA"/>
            <person name="William W."/>
        </authorList>
    </citation>
    <scope>NUCLEOTIDE SEQUENCE [LARGE SCALE GENOMIC DNA]</scope>
</reference>
<evidence type="ECO:0000313" key="8">
    <source>
        <dbReference type="Proteomes" id="UP001159427"/>
    </source>
</evidence>
<evidence type="ECO:0000256" key="1">
    <source>
        <dbReference type="ARBA" id="ARBA00004370"/>
    </source>
</evidence>
<organism evidence="7 8">
    <name type="scientific">Porites evermanni</name>
    <dbReference type="NCBI Taxonomy" id="104178"/>
    <lineage>
        <taxon>Eukaryota</taxon>
        <taxon>Metazoa</taxon>
        <taxon>Cnidaria</taxon>
        <taxon>Anthozoa</taxon>
        <taxon>Hexacorallia</taxon>
        <taxon>Scleractinia</taxon>
        <taxon>Fungiina</taxon>
        <taxon>Poritidae</taxon>
        <taxon>Porites</taxon>
    </lineage>
</organism>
<proteinExistence type="predicted"/>
<dbReference type="InterPro" id="IPR017452">
    <property type="entry name" value="GPCR_Rhodpsn_7TM"/>
</dbReference>
<feature type="domain" description="G-protein coupled receptors family 1 profile" evidence="6">
    <location>
        <begin position="1"/>
        <end position="145"/>
    </location>
</feature>
<dbReference type="InterPro" id="IPR000276">
    <property type="entry name" value="GPCR_Rhodpsn"/>
</dbReference>
<keyword evidence="2 5" id="KW-0812">Transmembrane</keyword>
<comment type="caution">
    <text evidence="7">The sequence shown here is derived from an EMBL/GenBank/DDBJ whole genome shotgun (WGS) entry which is preliminary data.</text>
</comment>
<name>A0ABN8LC07_9CNID</name>
<evidence type="ECO:0000256" key="5">
    <source>
        <dbReference type="SAM" id="Phobius"/>
    </source>
</evidence>
<dbReference type="Proteomes" id="UP001159427">
    <property type="component" value="Unassembled WGS sequence"/>
</dbReference>
<dbReference type="SUPFAM" id="SSF81321">
    <property type="entry name" value="Family A G protein-coupled receptor-like"/>
    <property type="match status" value="1"/>
</dbReference>
<keyword evidence="8" id="KW-1185">Reference proteome</keyword>
<dbReference type="Pfam" id="PF00001">
    <property type="entry name" value="7tm_1"/>
    <property type="match status" value="1"/>
</dbReference>
<evidence type="ECO:0000256" key="4">
    <source>
        <dbReference type="ARBA" id="ARBA00023136"/>
    </source>
</evidence>
<evidence type="ECO:0000256" key="2">
    <source>
        <dbReference type="ARBA" id="ARBA00022692"/>
    </source>
</evidence>
<feature type="transmembrane region" description="Helical" evidence="5">
    <location>
        <begin position="84"/>
        <end position="103"/>
    </location>
</feature>
<gene>
    <name evidence="7" type="ORF">PEVE_00000055</name>
</gene>
<dbReference type="PANTHER" id="PTHR45698">
    <property type="entry name" value="TRACE AMINE-ASSOCIATED RECEPTOR 19N-RELATED"/>
    <property type="match status" value="1"/>
</dbReference>
<dbReference type="PANTHER" id="PTHR45698:SF1">
    <property type="entry name" value="TRACE AMINE-ASSOCIATED RECEPTOR 13C-LIKE"/>
    <property type="match status" value="1"/>
</dbReference>
<sequence>MNLAIADMTVATFPLPKYVLVHTFTHPDGVAGKVLCRLLTGGNVAWIRGGTSVFTLVAVATERYCAALHPFGKKGNFGARRVKVCLSLLFRFAFLFLAMQKFLSRPQSTLCNRVEPMVQGSSSTKFFFSFFLFFPSFVLLFPINI</sequence>
<dbReference type="EMBL" id="CALNXI010000001">
    <property type="protein sequence ID" value="CAH3013622.1"/>
    <property type="molecule type" value="Genomic_DNA"/>
</dbReference>
<comment type="subcellular location">
    <subcellularLocation>
        <location evidence="1">Membrane</location>
    </subcellularLocation>
</comment>